<feature type="compositionally biased region" description="Low complexity" evidence="1">
    <location>
        <begin position="38"/>
        <end position="50"/>
    </location>
</feature>
<keyword evidence="3" id="KW-1185">Reference proteome</keyword>
<dbReference type="Proteomes" id="UP000015106">
    <property type="component" value="Chromosome 3"/>
</dbReference>
<accession>A0A8R7PZY4</accession>
<evidence type="ECO:0000313" key="3">
    <source>
        <dbReference type="Proteomes" id="UP000015106"/>
    </source>
</evidence>
<dbReference type="EnsemblPlants" id="TuG1812G0300005602.01.T01">
    <property type="protein sequence ID" value="TuG1812G0300005602.01.T01.cds243043"/>
    <property type="gene ID" value="TuG1812G0300005602.01"/>
</dbReference>
<name>A0A8R7PZY4_TRIUA</name>
<feature type="region of interest" description="Disordered" evidence="1">
    <location>
        <begin position="9"/>
        <end position="68"/>
    </location>
</feature>
<feature type="compositionally biased region" description="Basic and acidic residues" evidence="1">
    <location>
        <begin position="22"/>
        <end position="32"/>
    </location>
</feature>
<sequence length="68" mass="7580">MLLHVKFRSEAFSFRTNPRHRPREDPLRDPPRSRRTPRPSSSSESSTSRRLFPDLSEGSAASGLTGGG</sequence>
<reference evidence="3" key="1">
    <citation type="journal article" date="2013" name="Nature">
        <title>Draft genome of the wheat A-genome progenitor Triticum urartu.</title>
        <authorList>
            <person name="Ling H.Q."/>
            <person name="Zhao S."/>
            <person name="Liu D."/>
            <person name="Wang J."/>
            <person name="Sun H."/>
            <person name="Zhang C."/>
            <person name="Fan H."/>
            <person name="Li D."/>
            <person name="Dong L."/>
            <person name="Tao Y."/>
            <person name="Gao C."/>
            <person name="Wu H."/>
            <person name="Li Y."/>
            <person name="Cui Y."/>
            <person name="Guo X."/>
            <person name="Zheng S."/>
            <person name="Wang B."/>
            <person name="Yu K."/>
            <person name="Liang Q."/>
            <person name="Yang W."/>
            <person name="Lou X."/>
            <person name="Chen J."/>
            <person name="Feng M."/>
            <person name="Jian J."/>
            <person name="Zhang X."/>
            <person name="Luo G."/>
            <person name="Jiang Y."/>
            <person name="Liu J."/>
            <person name="Wang Z."/>
            <person name="Sha Y."/>
            <person name="Zhang B."/>
            <person name="Wu H."/>
            <person name="Tang D."/>
            <person name="Shen Q."/>
            <person name="Xue P."/>
            <person name="Zou S."/>
            <person name="Wang X."/>
            <person name="Liu X."/>
            <person name="Wang F."/>
            <person name="Yang Y."/>
            <person name="An X."/>
            <person name="Dong Z."/>
            <person name="Zhang K."/>
            <person name="Zhang X."/>
            <person name="Luo M.C."/>
            <person name="Dvorak J."/>
            <person name="Tong Y."/>
            <person name="Wang J."/>
            <person name="Yang H."/>
            <person name="Li Z."/>
            <person name="Wang D."/>
            <person name="Zhang A."/>
            <person name="Wang J."/>
        </authorList>
    </citation>
    <scope>NUCLEOTIDE SEQUENCE</scope>
    <source>
        <strain evidence="3">cv. G1812</strain>
    </source>
</reference>
<dbReference type="Gramene" id="TuG1812G0300005602.01.T01">
    <property type="protein sequence ID" value="TuG1812G0300005602.01.T01.cds243043"/>
    <property type="gene ID" value="TuG1812G0300005602.01"/>
</dbReference>
<evidence type="ECO:0000256" key="1">
    <source>
        <dbReference type="SAM" id="MobiDB-lite"/>
    </source>
</evidence>
<evidence type="ECO:0000313" key="2">
    <source>
        <dbReference type="EnsemblPlants" id="TuG1812G0300005602.01.T01.cds243043"/>
    </source>
</evidence>
<reference evidence="2" key="3">
    <citation type="submission" date="2022-06" db="UniProtKB">
        <authorList>
            <consortium name="EnsemblPlants"/>
        </authorList>
    </citation>
    <scope>IDENTIFICATION</scope>
</reference>
<protein>
    <submittedName>
        <fullName evidence="2">Uncharacterized protein</fullName>
    </submittedName>
</protein>
<organism evidence="2 3">
    <name type="scientific">Triticum urartu</name>
    <name type="common">Red wild einkorn</name>
    <name type="synonym">Crithodium urartu</name>
    <dbReference type="NCBI Taxonomy" id="4572"/>
    <lineage>
        <taxon>Eukaryota</taxon>
        <taxon>Viridiplantae</taxon>
        <taxon>Streptophyta</taxon>
        <taxon>Embryophyta</taxon>
        <taxon>Tracheophyta</taxon>
        <taxon>Spermatophyta</taxon>
        <taxon>Magnoliopsida</taxon>
        <taxon>Liliopsida</taxon>
        <taxon>Poales</taxon>
        <taxon>Poaceae</taxon>
        <taxon>BOP clade</taxon>
        <taxon>Pooideae</taxon>
        <taxon>Triticodae</taxon>
        <taxon>Triticeae</taxon>
        <taxon>Triticinae</taxon>
        <taxon>Triticum</taxon>
    </lineage>
</organism>
<proteinExistence type="predicted"/>
<dbReference type="AlphaFoldDB" id="A0A8R7PZY4"/>
<reference evidence="2" key="2">
    <citation type="submission" date="2018-03" db="EMBL/GenBank/DDBJ databases">
        <title>The Triticum urartu genome reveals the dynamic nature of wheat genome evolution.</title>
        <authorList>
            <person name="Ling H."/>
            <person name="Ma B."/>
            <person name="Shi X."/>
            <person name="Liu H."/>
            <person name="Dong L."/>
            <person name="Sun H."/>
            <person name="Cao Y."/>
            <person name="Gao Q."/>
            <person name="Zheng S."/>
            <person name="Li Y."/>
            <person name="Yu Y."/>
            <person name="Du H."/>
            <person name="Qi M."/>
            <person name="Li Y."/>
            <person name="Yu H."/>
            <person name="Cui Y."/>
            <person name="Wang N."/>
            <person name="Chen C."/>
            <person name="Wu H."/>
            <person name="Zhao Y."/>
            <person name="Zhang J."/>
            <person name="Li Y."/>
            <person name="Zhou W."/>
            <person name="Zhang B."/>
            <person name="Hu W."/>
            <person name="Eijk M."/>
            <person name="Tang J."/>
            <person name="Witsenboer H."/>
            <person name="Zhao S."/>
            <person name="Li Z."/>
            <person name="Zhang A."/>
            <person name="Wang D."/>
            <person name="Liang C."/>
        </authorList>
    </citation>
    <scope>NUCLEOTIDE SEQUENCE [LARGE SCALE GENOMIC DNA]</scope>
    <source>
        <strain evidence="2">cv. G1812</strain>
    </source>
</reference>